<reference evidence="2" key="1">
    <citation type="submission" date="2022-11" db="EMBL/GenBank/DDBJ databases">
        <title>Centuries of genome instability and evolution in soft-shell clam transmissible cancer (bioRxiv).</title>
        <authorList>
            <person name="Hart S.F.M."/>
            <person name="Yonemitsu M.A."/>
            <person name="Giersch R.M."/>
            <person name="Beal B.F."/>
            <person name="Arriagada G."/>
            <person name="Davis B.W."/>
            <person name="Ostrander E.A."/>
            <person name="Goff S.P."/>
            <person name="Metzger M.J."/>
        </authorList>
    </citation>
    <scope>NUCLEOTIDE SEQUENCE</scope>
    <source>
        <strain evidence="2">MELC-2E11</strain>
        <tissue evidence="2">Siphon/mantle</tissue>
    </source>
</reference>
<protein>
    <submittedName>
        <fullName evidence="2">Uncharacterized protein</fullName>
    </submittedName>
</protein>
<dbReference type="EMBL" id="CP111024">
    <property type="protein sequence ID" value="WAR24191.1"/>
    <property type="molecule type" value="Genomic_DNA"/>
</dbReference>
<gene>
    <name evidence="2" type="ORF">MAR_037860</name>
</gene>
<sequence>MTCVFLTCGGNGFCSSLLSIVVSVTFSFHAVGLFSPFWFCEGPGCHLTGLFFTCSDGSCSINVENTGLLVVGLIVFASSVFLVVTTFIVFNCTSYKYLKLDPHLALGFGGWFIVQEILTIVLLVIAAVKYDRLGWSIYIFTVGGIFCMFIVILIVLYHWCKARPSVGSEGTNPIPEKDFA</sequence>
<keyword evidence="3" id="KW-1185">Reference proteome</keyword>
<feature type="transmembrane region" description="Helical" evidence="1">
    <location>
        <begin position="104"/>
        <end position="127"/>
    </location>
</feature>
<keyword evidence="1" id="KW-0472">Membrane</keyword>
<evidence type="ECO:0000256" key="1">
    <source>
        <dbReference type="SAM" id="Phobius"/>
    </source>
</evidence>
<keyword evidence="1" id="KW-0812">Transmembrane</keyword>
<evidence type="ECO:0000313" key="2">
    <source>
        <dbReference type="EMBL" id="WAR24191.1"/>
    </source>
</evidence>
<dbReference type="Proteomes" id="UP001164746">
    <property type="component" value="Chromosome 13"/>
</dbReference>
<feature type="transmembrane region" description="Helical" evidence="1">
    <location>
        <begin position="133"/>
        <end position="157"/>
    </location>
</feature>
<evidence type="ECO:0000313" key="3">
    <source>
        <dbReference type="Proteomes" id="UP001164746"/>
    </source>
</evidence>
<name>A0ABY7FYK1_MYAAR</name>
<organism evidence="2 3">
    <name type="scientific">Mya arenaria</name>
    <name type="common">Soft-shell clam</name>
    <dbReference type="NCBI Taxonomy" id="6604"/>
    <lineage>
        <taxon>Eukaryota</taxon>
        <taxon>Metazoa</taxon>
        <taxon>Spiralia</taxon>
        <taxon>Lophotrochozoa</taxon>
        <taxon>Mollusca</taxon>
        <taxon>Bivalvia</taxon>
        <taxon>Autobranchia</taxon>
        <taxon>Heteroconchia</taxon>
        <taxon>Euheterodonta</taxon>
        <taxon>Imparidentia</taxon>
        <taxon>Neoheterodontei</taxon>
        <taxon>Myida</taxon>
        <taxon>Myoidea</taxon>
        <taxon>Myidae</taxon>
        <taxon>Mya</taxon>
    </lineage>
</organism>
<keyword evidence="1" id="KW-1133">Transmembrane helix</keyword>
<accession>A0ABY7FYK1</accession>
<feature type="transmembrane region" description="Helical" evidence="1">
    <location>
        <begin position="12"/>
        <end position="34"/>
    </location>
</feature>
<feature type="transmembrane region" description="Helical" evidence="1">
    <location>
        <begin position="68"/>
        <end position="92"/>
    </location>
</feature>
<proteinExistence type="predicted"/>